<gene>
    <name evidence="2" type="ORF">EV420DRAFT_1654361</name>
</gene>
<proteinExistence type="predicted"/>
<dbReference type="AlphaFoldDB" id="A0AA39J2X1"/>
<feature type="region of interest" description="Disordered" evidence="1">
    <location>
        <begin position="626"/>
        <end position="664"/>
    </location>
</feature>
<evidence type="ECO:0000313" key="2">
    <source>
        <dbReference type="EMBL" id="KAK0433839.1"/>
    </source>
</evidence>
<feature type="compositionally biased region" description="Polar residues" evidence="1">
    <location>
        <begin position="646"/>
        <end position="664"/>
    </location>
</feature>
<comment type="caution">
    <text evidence="2">The sequence shown here is derived from an EMBL/GenBank/DDBJ whole genome shotgun (WGS) entry which is preliminary data.</text>
</comment>
<reference evidence="2" key="1">
    <citation type="submission" date="2023-06" db="EMBL/GenBank/DDBJ databases">
        <authorList>
            <consortium name="Lawrence Berkeley National Laboratory"/>
            <person name="Ahrendt S."/>
            <person name="Sahu N."/>
            <person name="Indic B."/>
            <person name="Wong-Bajracharya J."/>
            <person name="Merenyi Z."/>
            <person name="Ke H.-M."/>
            <person name="Monk M."/>
            <person name="Kocsube S."/>
            <person name="Drula E."/>
            <person name="Lipzen A."/>
            <person name="Balint B."/>
            <person name="Henrissat B."/>
            <person name="Andreopoulos B."/>
            <person name="Martin F.M."/>
            <person name="Harder C.B."/>
            <person name="Rigling D."/>
            <person name="Ford K.L."/>
            <person name="Foster G.D."/>
            <person name="Pangilinan J."/>
            <person name="Papanicolaou A."/>
            <person name="Barry K."/>
            <person name="LaButti K."/>
            <person name="Viragh M."/>
            <person name="Koriabine M."/>
            <person name="Yan M."/>
            <person name="Riley R."/>
            <person name="Champramary S."/>
            <person name="Plett K.L."/>
            <person name="Tsai I.J."/>
            <person name="Slot J."/>
            <person name="Sipos G."/>
            <person name="Plett J."/>
            <person name="Nagy L.G."/>
            <person name="Grigoriev I.V."/>
        </authorList>
    </citation>
    <scope>NUCLEOTIDE SEQUENCE</scope>
    <source>
        <strain evidence="2">CCBAS 213</strain>
    </source>
</reference>
<keyword evidence="3" id="KW-1185">Reference proteome</keyword>
<organism evidence="2 3">
    <name type="scientific">Armillaria tabescens</name>
    <name type="common">Ringless honey mushroom</name>
    <name type="synonym">Agaricus tabescens</name>
    <dbReference type="NCBI Taxonomy" id="1929756"/>
    <lineage>
        <taxon>Eukaryota</taxon>
        <taxon>Fungi</taxon>
        <taxon>Dikarya</taxon>
        <taxon>Basidiomycota</taxon>
        <taxon>Agaricomycotina</taxon>
        <taxon>Agaricomycetes</taxon>
        <taxon>Agaricomycetidae</taxon>
        <taxon>Agaricales</taxon>
        <taxon>Marasmiineae</taxon>
        <taxon>Physalacriaceae</taxon>
        <taxon>Desarmillaria</taxon>
    </lineage>
</organism>
<protein>
    <submittedName>
        <fullName evidence="2">Uncharacterized protein</fullName>
    </submittedName>
</protein>
<name>A0AA39J2X1_ARMTA</name>
<dbReference type="EMBL" id="JAUEPS010000207">
    <property type="protein sequence ID" value="KAK0433839.1"/>
    <property type="molecule type" value="Genomic_DNA"/>
</dbReference>
<evidence type="ECO:0000313" key="3">
    <source>
        <dbReference type="Proteomes" id="UP001175211"/>
    </source>
</evidence>
<dbReference type="GeneID" id="85362358"/>
<sequence length="664" mass="75520">MEHLTEHNGLIFTLNDVHRSYSWSGYDYIPTIRGGLAFKVPQKGTYSGRIVEYSKIPGQIDWVKMVELWSLNGDGYTFPFFPGVKDPDFLPSNLSDTFYPRLDGHLGPFDVTEHPQEYDAAQPWLPFIQPYRKLVEWACVLPALIQKQDNVCAMDEGLVGDLLRRNFCLDLQLWHVKEKLHHRNNDAVLVLPTFPECDTIHLLLREASYPKMLDCIVAIQRGLRIKDACITYHSLPPMSNSNSSSTSFRDKPIPPADMSFLGLWGNALNSEELAWYHNVAKVPVYFSHELSSEEMADLLKASTYTPCDLTIFHRRFGPGSPYDSFAVEKAVNAETHALPSGACTPEKQVFKSCTPFSSSRMQGYSEMREPRSDRMVQVRLEAKNRGYHDYEWKGDLSPVWHSDVALSYPRRMIYKSRVAFIETPRVEEIRTPFDLWDHIYQVKDESTLSDEQGQWCFLHANKNDARFDGQIHNTWYDRRRSMAIHFTVPDHLTFPSGFIMPQELVNIYGAPPPPWRIYSPLANGHTLLQEDGISWMYPQLENCSAEHKLPILDSSRLPFINSPGVTYHTMFHLSPSEVPPHFISIGVMTEPDHSFVSTGVMTMPQSTGFLNTIYAAPIIVANPPQGPFRDPWPDAISSDTDDDGSSVRSKTMSTVSSIDSSQPS</sequence>
<dbReference type="Proteomes" id="UP001175211">
    <property type="component" value="Unassembled WGS sequence"/>
</dbReference>
<dbReference type="RefSeq" id="XP_060321589.1">
    <property type="nucleotide sequence ID" value="XM_060478810.1"/>
</dbReference>
<accession>A0AA39J2X1</accession>
<evidence type="ECO:0000256" key="1">
    <source>
        <dbReference type="SAM" id="MobiDB-lite"/>
    </source>
</evidence>